<reference evidence="6 7" key="1">
    <citation type="submission" date="2020-04" db="EMBL/GenBank/DDBJ databases">
        <authorList>
            <person name="Laetsch R D."/>
            <person name="Stevens L."/>
            <person name="Kumar S."/>
            <person name="Blaxter L. M."/>
        </authorList>
    </citation>
    <scope>NUCLEOTIDE SEQUENCE [LARGE SCALE GENOMIC DNA]</scope>
</reference>
<evidence type="ECO:0000313" key="7">
    <source>
        <dbReference type="Proteomes" id="UP000494206"/>
    </source>
</evidence>
<dbReference type="InterPro" id="IPR023213">
    <property type="entry name" value="CAT-like_dom_sf"/>
</dbReference>
<organism evidence="6 7">
    <name type="scientific">Caenorhabditis bovis</name>
    <dbReference type="NCBI Taxonomy" id="2654633"/>
    <lineage>
        <taxon>Eukaryota</taxon>
        <taxon>Metazoa</taxon>
        <taxon>Ecdysozoa</taxon>
        <taxon>Nematoda</taxon>
        <taxon>Chromadorea</taxon>
        <taxon>Rhabditida</taxon>
        <taxon>Rhabditina</taxon>
        <taxon>Rhabditomorpha</taxon>
        <taxon>Rhabditoidea</taxon>
        <taxon>Rhabditidae</taxon>
        <taxon>Peloderinae</taxon>
        <taxon>Caenorhabditis</taxon>
    </lineage>
</organism>
<evidence type="ECO:0000259" key="5">
    <source>
        <dbReference type="Pfam" id="PF00755"/>
    </source>
</evidence>
<evidence type="ECO:0000313" key="6">
    <source>
        <dbReference type="EMBL" id="CAB3398294.1"/>
    </source>
</evidence>
<dbReference type="GO" id="GO:0004095">
    <property type="term" value="F:carnitine O-palmitoyltransferase activity"/>
    <property type="evidence" value="ECO:0007669"/>
    <property type="project" value="TreeGrafter"/>
</dbReference>
<dbReference type="InterPro" id="IPR042231">
    <property type="entry name" value="Cho/carn_acyl_trans_2"/>
</dbReference>
<dbReference type="OrthoDB" id="240216at2759"/>
<evidence type="ECO:0000256" key="3">
    <source>
        <dbReference type="ARBA" id="ARBA00023315"/>
    </source>
</evidence>
<evidence type="ECO:0000256" key="2">
    <source>
        <dbReference type="ARBA" id="ARBA00022679"/>
    </source>
</evidence>
<dbReference type="Gene3D" id="3.30.559.10">
    <property type="entry name" value="Chloramphenicol acetyltransferase-like domain"/>
    <property type="match status" value="2"/>
</dbReference>
<dbReference type="InterPro" id="IPR039551">
    <property type="entry name" value="Cho/carn_acyl_trans"/>
</dbReference>
<keyword evidence="3" id="KW-0012">Acyltransferase</keyword>
<proteinExistence type="inferred from homology"/>
<dbReference type="InterPro" id="IPR000542">
    <property type="entry name" value="Carn_acyl_trans"/>
</dbReference>
<dbReference type="GO" id="GO:0005739">
    <property type="term" value="C:mitochondrion"/>
    <property type="evidence" value="ECO:0007669"/>
    <property type="project" value="TreeGrafter"/>
</dbReference>
<sequence>MAGQSKPQSPYELVEYVPGTLERLWYRTYNWFENRLWPIRPLPFLTLSVAGTAIQTSYYDKIDFSELQFDSIDDTHLKIVRSLLISIGIGYTTTFILRQILKHFYFSYKGYLFENPKNPSIRTKLWGATRAFLSKFAPPKLSSCDSILPNLPLPNLADSVRGYIESMKHLISDEEYESLKKYGDEFLNNEGWKLQLMTWFWHKCAENYVTPLWQKFVYNSGRYPLLINSSVGQITTYGNSGNLPAYHVTRLIYIETLANIAIDKQQYNTPGGGLVSTRHYRNLYNGCRIPGEKYDYFQWNRPATHVIVFRRGIMYKMNVCDNNSRIYTIDEMTKIIAEMMQRDDETSDVLSKICSLTHDNRTEWHRNRKRFFLKNKKNKKLLDVIETAAFDVSVDDDTEWHVETTEKLSIYMKDMLAGNGKNRWADKTMNYAVDSTGRGGATGEHSPCDASELDHLCENELKMDKEPDGFMQMSIQLANYKDQGKFVLTYEPGAIRSFANSRTETVRPVTEASCKFVKAMLDEDTTVTTGFSFCEPSCETHVRNCKNVLIGRGFDRHLFVLCAMAKGFGFESKFLDHFANQKWLLSTSNIPNMTNSIDEDKSIESICLGGAFGAVAENGYGVCYRFAGNKAIMVHTTSYHSAENTSSRRFAETLRESMNELANLFDS</sequence>
<dbReference type="GO" id="GO:0009437">
    <property type="term" value="P:carnitine metabolic process"/>
    <property type="evidence" value="ECO:0007669"/>
    <property type="project" value="TreeGrafter"/>
</dbReference>
<accession>A0A8S1E3V9</accession>
<dbReference type="Proteomes" id="UP000494206">
    <property type="component" value="Unassembled WGS sequence"/>
</dbReference>
<dbReference type="PANTHER" id="PTHR22589:SF110">
    <property type="entry name" value="CHOLINE_CARNITINE ACYLTRANSFERASE DOMAIN-CONTAINING PROTEIN"/>
    <property type="match status" value="1"/>
</dbReference>
<keyword evidence="7" id="KW-1185">Reference proteome</keyword>
<gene>
    <name evidence="6" type="ORF">CBOVIS_LOCUS1581</name>
</gene>
<keyword evidence="2" id="KW-0808">Transferase</keyword>
<dbReference type="GO" id="GO:0006631">
    <property type="term" value="P:fatty acid metabolic process"/>
    <property type="evidence" value="ECO:0007669"/>
    <property type="project" value="TreeGrafter"/>
</dbReference>
<feature type="active site" description="Proton acceptor" evidence="4">
    <location>
        <position position="445"/>
    </location>
</feature>
<protein>
    <recommendedName>
        <fullName evidence="5">Choline/carnitine acyltransferase domain-containing protein</fullName>
    </recommendedName>
</protein>
<comment type="similarity">
    <text evidence="1">Belongs to the carnitine/choline acetyltransferase family.</text>
</comment>
<dbReference type="AlphaFoldDB" id="A0A8S1E3V9"/>
<feature type="domain" description="Choline/carnitine acyltransferase" evidence="5">
    <location>
        <begin position="151"/>
        <end position="463"/>
    </location>
</feature>
<dbReference type="PROSITE" id="PS00439">
    <property type="entry name" value="ACYLTRANSF_C_1"/>
    <property type="match status" value="1"/>
</dbReference>
<dbReference type="SUPFAM" id="SSF52777">
    <property type="entry name" value="CoA-dependent acyltransferases"/>
    <property type="match status" value="2"/>
</dbReference>
<feature type="domain" description="Choline/carnitine acyltransferase" evidence="5">
    <location>
        <begin position="466"/>
        <end position="656"/>
    </location>
</feature>
<comment type="caution">
    <text evidence="6">The sequence shown here is derived from an EMBL/GenBank/DDBJ whole genome shotgun (WGS) entry which is preliminary data.</text>
</comment>
<dbReference type="PANTHER" id="PTHR22589">
    <property type="entry name" value="CARNITINE O-ACYLTRANSFERASE"/>
    <property type="match status" value="1"/>
</dbReference>
<evidence type="ECO:0000256" key="1">
    <source>
        <dbReference type="ARBA" id="ARBA00005232"/>
    </source>
</evidence>
<dbReference type="Pfam" id="PF00755">
    <property type="entry name" value="Carn_acyltransf"/>
    <property type="match status" value="2"/>
</dbReference>
<dbReference type="EMBL" id="CADEPM010000001">
    <property type="protein sequence ID" value="CAB3398294.1"/>
    <property type="molecule type" value="Genomic_DNA"/>
</dbReference>
<name>A0A8S1E3V9_9PELO</name>
<dbReference type="Gene3D" id="3.30.559.70">
    <property type="entry name" value="Choline/Carnitine o-acyltransferase, domain 2"/>
    <property type="match status" value="1"/>
</dbReference>
<evidence type="ECO:0000256" key="4">
    <source>
        <dbReference type="PIRSR" id="PIRSR600542-1"/>
    </source>
</evidence>